<reference evidence="1 2" key="1">
    <citation type="submission" date="2020-08" db="EMBL/GenBank/DDBJ databases">
        <title>The Agave Microbiome: Exploring the role of microbial communities in plant adaptations to desert environments.</title>
        <authorList>
            <person name="Partida-Martinez L.P."/>
        </authorList>
    </citation>
    <scope>NUCLEOTIDE SEQUENCE [LARGE SCALE GENOMIC DNA]</scope>
    <source>
        <strain evidence="1 2">AT3.9</strain>
    </source>
</reference>
<sequence length="78" mass="8673">MGQAHVKPPAKRLLTRSEAAAYCGLGSTLPPVRPKRVRPGKQGLRYDVKDLDAWIDNLDRSDEADANDWLGKLDAEEE</sequence>
<gene>
    <name evidence="1" type="ORF">FHR70_003791</name>
</gene>
<organism evidence="1 2">
    <name type="scientific">Microvirga lupini</name>
    <dbReference type="NCBI Taxonomy" id="420324"/>
    <lineage>
        <taxon>Bacteria</taxon>
        <taxon>Pseudomonadati</taxon>
        <taxon>Pseudomonadota</taxon>
        <taxon>Alphaproteobacteria</taxon>
        <taxon>Hyphomicrobiales</taxon>
        <taxon>Methylobacteriaceae</taxon>
        <taxon>Microvirga</taxon>
    </lineage>
</organism>
<evidence type="ECO:0008006" key="3">
    <source>
        <dbReference type="Google" id="ProtNLM"/>
    </source>
</evidence>
<comment type="caution">
    <text evidence="1">The sequence shown here is derived from an EMBL/GenBank/DDBJ whole genome shotgun (WGS) entry which is preliminary data.</text>
</comment>
<evidence type="ECO:0000313" key="2">
    <source>
        <dbReference type="Proteomes" id="UP000532010"/>
    </source>
</evidence>
<protein>
    <recommendedName>
        <fullName evidence="3">AlpA family transcriptional regulator</fullName>
    </recommendedName>
</protein>
<name>A0A7W4YXN9_9HYPH</name>
<dbReference type="AlphaFoldDB" id="A0A7W4YXN9"/>
<accession>A0A7W4YXN9</accession>
<dbReference type="EMBL" id="JACHWB010000005">
    <property type="protein sequence ID" value="MBB3020705.1"/>
    <property type="molecule type" value="Genomic_DNA"/>
</dbReference>
<evidence type="ECO:0000313" key="1">
    <source>
        <dbReference type="EMBL" id="MBB3020705.1"/>
    </source>
</evidence>
<proteinExistence type="predicted"/>
<dbReference type="RefSeq" id="WP_183452940.1">
    <property type="nucleotide sequence ID" value="NZ_JACHWB010000005.1"/>
</dbReference>
<keyword evidence="2" id="KW-1185">Reference proteome</keyword>
<dbReference type="Proteomes" id="UP000532010">
    <property type="component" value="Unassembled WGS sequence"/>
</dbReference>